<dbReference type="GeneID" id="35439529"/>
<evidence type="ECO:0000313" key="2">
    <source>
        <dbReference type="Proteomes" id="UP000242254"/>
    </source>
</evidence>
<dbReference type="Proteomes" id="UP000242254">
    <property type="component" value="Unassembled WGS sequence"/>
</dbReference>
<feature type="non-terminal residue" evidence="1">
    <location>
        <position position="1"/>
    </location>
</feature>
<dbReference type="AlphaFoldDB" id="A0A2G4T071"/>
<protein>
    <submittedName>
        <fullName evidence="1">Uncharacterized protein</fullName>
    </submittedName>
</protein>
<organism evidence="1 2">
    <name type="scientific">Rhizopus microsporus ATCC 52813</name>
    <dbReference type="NCBI Taxonomy" id="1340429"/>
    <lineage>
        <taxon>Eukaryota</taxon>
        <taxon>Fungi</taxon>
        <taxon>Fungi incertae sedis</taxon>
        <taxon>Mucoromycota</taxon>
        <taxon>Mucoromycotina</taxon>
        <taxon>Mucoromycetes</taxon>
        <taxon>Mucorales</taxon>
        <taxon>Mucorineae</taxon>
        <taxon>Rhizopodaceae</taxon>
        <taxon>Rhizopus</taxon>
    </lineage>
</organism>
<reference evidence="1 2" key="1">
    <citation type="journal article" date="2016" name="Proc. Natl. Acad. Sci. U.S.A.">
        <title>Lipid metabolic changes in an early divergent fungus govern the establishment of a mutualistic symbiosis with endobacteria.</title>
        <authorList>
            <person name="Lastovetsky O.A."/>
            <person name="Gaspar M.L."/>
            <person name="Mondo S.J."/>
            <person name="LaButti K.M."/>
            <person name="Sandor L."/>
            <person name="Grigoriev I.V."/>
            <person name="Henry S.A."/>
            <person name="Pawlowska T.E."/>
        </authorList>
    </citation>
    <scope>NUCLEOTIDE SEQUENCE [LARGE SCALE GENOMIC DNA]</scope>
    <source>
        <strain evidence="1 2">ATCC 52813</strain>
    </source>
</reference>
<keyword evidence="2" id="KW-1185">Reference proteome</keyword>
<accession>A0A2G4T071</accession>
<name>A0A2G4T071_RHIZD</name>
<dbReference type="RefSeq" id="XP_023468105.1">
    <property type="nucleotide sequence ID" value="XM_023608539.1"/>
</dbReference>
<sequence>NIHIEIFSYVAHHGLLEEAKHNSSNAEPSRIITIKTSVCGTGWKAKYIPSLQELVHTVNVIVSHTYAFSKYIYLKELEKNNVLRLQEYVTKDFFREIFLSLVDKEFRDSQALSRSNLSEKVRVLREKTYVYKDDYCDHAAYKPIELKNAQQLAIYESIKIHTDYINNITANFGNRLHTFINRITHKKERIARLTYEMKAKNYSDKVIKNLIKTTPTNFLDDKATEQLQDFFKSYPTDYHFAKDLIYYDAKANSRQHLYAFYTLAKLCEEGNLKTFSCFPLRKSFIPFTSSKFDLWGEIVYLNCKVFKNQGAGKAIQFKGTAETDGVKVSVIKQNFETSRSSTSNCGKPANSTDEFRRIENMAQNDLIKTSGQLRSRLRQLNVNAHHILNINYPDRHLVALLIHNDYEVELHSQLKKFKIPIQDDYDPLDPSSLRDPDYDDWDEANRTAAARSLFLGCILHSLDYLKGPVKALSSRL</sequence>
<dbReference type="EMBL" id="KZ303846">
    <property type="protein sequence ID" value="PHZ14397.1"/>
    <property type="molecule type" value="Genomic_DNA"/>
</dbReference>
<proteinExistence type="predicted"/>
<gene>
    <name evidence="1" type="ORF">RHIMIDRAFT_236371</name>
</gene>
<evidence type="ECO:0000313" key="1">
    <source>
        <dbReference type="EMBL" id="PHZ14397.1"/>
    </source>
</evidence>